<dbReference type="PROSITE" id="PS50830">
    <property type="entry name" value="TNASE_3"/>
    <property type="match status" value="1"/>
</dbReference>
<dbReference type="InterPro" id="IPR035437">
    <property type="entry name" value="SNase_OB-fold_sf"/>
</dbReference>
<dbReference type="PROSITE" id="PS51257">
    <property type="entry name" value="PROKAR_LIPOPROTEIN"/>
    <property type="match status" value="1"/>
</dbReference>
<dbReference type="Gene3D" id="2.40.50.90">
    <property type="match status" value="1"/>
</dbReference>
<comment type="caution">
    <text evidence="5">The sequence shown here is derived from an EMBL/GenBank/DDBJ whole genome shotgun (WGS) entry which is preliminary data.</text>
</comment>
<evidence type="ECO:0000256" key="1">
    <source>
        <dbReference type="ARBA" id="ARBA00022722"/>
    </source>
</evidence>
<evidence type="ECO:0000259" key="4">
    <source>
        <dbReference type="PROSITE" id="PS50830"/>
    </source>
</evidence>
<evidence type="ECO:0000256" key="3">
    <source>
        <dbReference type="ARBA" id="ARBA00022801"/>
    </source>
</evidence>
<name>A0ABW4C5R6_9BACL</name>
<dbReference type="Proteomes" id="UP001597282">
    <property type="component" value="Unassembled WGS sequence"/>
</dbReference>
<organism evidence="5 6">
    <name type="scientific">Kroppenstedtia sanguinis</name>
    <dbReference type="NCBI Taxonomy" id="1380684"/>
    <lineage>
        <taxon>Bacteria</taxon>
        <taxon>Bacillati</taxon>
        <taxon>Bacillota</taxon>
        <taxon>Bacilli</taxon>
        <taxon>Bacillales</taxon>
        <taxon>Thermoactinomycetaceae</taxon>
        <taxon>Kroppenstedtia</taxon>
    </lineage>
</organism>
<keyword evidence="1" id="KW-0540">Nuclease</keyword>
<keyword evidence="2" id="KW-0255">Endonuclease</keyword>
<evidence type="ECO:0000313" key="5">
    <source>
        <dbReference type="EMBL" id="MFD1426044.1"/>
    </source>
</evidence>
<evidence type="ECO:0000313" key="6">
    <source>
        <dbReference type="Proteomes" id="UP001597282"/>
    </source>
</evidence>
<evidence type="ECO:0000256" key="2">
    <source>
        <dbReference type="ARBA" id="ARBA00022759"/>
    </source>
</evidence>
<dbReference type="SMART" id="SM00318">
    <property type="entry name" value="SNc"/>
    <property type="match status" value="1"/>
</dbReference>
<sequence>MMRKRNSQKWLLLGLLLLLLLAVGCQKEESEGTGARVEGLKPPAQALEEGEVVRVIDGDTVVVETDGKKEKVRLIGVNTPETNHPKIGVEYYGKEASKYTKDRLHGKDVRLELDQEKRDRYGRLLAYLWMEDELFNATLVQEGYARIMTVQPNVKYEKTFLRLEREARKQDVGLWQKEGARVAEKNGQSGDCVGKIKGNVNRQGDQIYHTRMSPQYDETKPERWFCTEKEAEDAGFRAPGNAS</sequence>
<keyword evidence="6" id="KW-1185">Reference proteome</keyword>
<accession>A0ABW4C5R6</accession>
<dbReference type="RefSeq" id="WP_380163040.1">
    <property type="nucleotide sequence ID" value="NZ_JBHTNU010000002.1"/>
</dbReference>
<dbReference type="PANTHER" id="PTHR12302">
    <property type="entry name" value="EBNA2 BINDING PROTEIN P100"/>
    <property type="match status" value="1"/>
</dbReference>
<keyword evidence="3" id="KW-0378">Hydrolase</keyword>
<protein>
    <submittedName>
        <fullName evidence="5">Thermonuclease family protein</fullName>
    </submittedName>
</protein>
<dbReference type="Pfam" id="PF00565">
    <property type="entry name" value="SNase"/>
    <property type="match status" value="1"/>
</dbReference>
<dbReference type="PANTHER" id="PTHR12302:SF3">
    <property type="entry name" value="SERINE_THREONINE-PROTEIN KINASE 31"/>
    <property type="match status" value="1"/>
</dbReference>
<proteinExistence type="predicted"/>
<dbReference type="InterPro" id="IPR016071">
    <property type="entry name" value="Staphylococal_nuclease_OB-fold"/>
</dbReference>
<reference evidence="6" key="1">
    <citation type="journal article" date="2019" name="Int. J. Syst. Evol. Microbiol.">
        <title>The Global Catalogue of Microorganisms (GCM) 10K type strain sequencing project: providing services to taxonomists for standard genome sequencing and annotation.</title>
        <authorList>
            <consortium name="The Broad Institute Genomics Platform"/>
            <consortium name="The Broad Institute Genome Sequencing Center for Infectious Disease"/>
            <person name="Wu L."/>
            <person name="Ma J."/>
        </authorList>
    </citation>
    <scope>NUCLEOTIDE SEQUENCE [LARGE SCALE GENOMIC DNA]</scope>
    <source>
        <strain evidence="6">S1</strain>
    </source>
</reference>
<dbReference type="EMBL" id="JBHTNU010000002">
    <property type="protein sequence ID" value="MFD1426044.1"/>
    <property type="molecule type" value="Genomic_DNA"/>
</dbReference>
<feature type="domain" description="TNase-like" evidence="4">
    <location>
        <begin position="46"/>
        <end position="177"/>
    </location>
</feature>
<dbReference type="SUPFAM" id="SSF50199">
    <property type="entry name" value="Staphylococcal nuclease"/>
    <property type="match status" value="1"/>
</dbReference>
<gene>
    <name evidence="5" type="ORF">ACFQ4Y_03740</name>
</gene>